<feature type="region of interest" description="Disordered" evidence="1">
    <location>
        <begin position="1"/>
        <end position="49"/>
    </location>
</feature>
<sequence length="49" mass="5215">GREDAGAGARAECARSTHAPGAARAAHARLRPARDDRPLRGPRRRDGEV</sequence>
<gene>
    <name evidence="2" type="ORF">AVDCRST_MAG40-2010</name>
</gene>
<feature type="non-terminal residue" evidence="2">
    <location>
        <position position="1"/>
    </location>
</feature>
<reference evidence="2" key="1">
    <citation type="submission" date="2020-02" db="EMBL/GenBank/DDBJ databases">
        <authorList>
            <person name="Meier V. D."/>
        </authorList>
    </citation>
    <scope>NUCLEOTIDE SEQUENCE</scope>
    <source>
        <strain evidence="2">AVDCRST_MAG40</strain>
    </source>
</reference>
<feature type="non-terminal residue" evidence="2">
    <location>
        <position position="49"/>
    </location>
</feature>
<evidence type="ECO:0000313" key="2">
    <source>
        <dbReference type="EMBL" id="CAA9333019.1"/>
    </source>
</evidence>
<name>A0A6J4LK70_9BACT</name>
<organism evidence="2">
    <name type="scientific">uncultured Gemmatimonadaceae bacterium</name>
    <dbReference type="NCBI Taxonomy" id="246130"/>
    <lineage>
        <taxon>Bacteria</taxon>
        <taxon>Pseudomonadati</taxon>
        <taxon>Gemmatimonadota</taxon>
        <taxon>Gemmatimonadia</taxon>
        <taxon>Gemmatimonadales</taxon>
        <taxon>Gemmatimonadaceae</taxon>
        <taxon>environmental samples</taxon>
    </lineage>
</organism>
<feature type="compositionally biased region" description="Low complexity" evidence="1">
    <location>
        <begin position="1"/>
        <end position="11"/>
    </location>
</feature>
<evidence type="ECO:0000256" key="1">
    <source>
        <dbReference type="SAM" id="MobiDB-lite"/>
    </source>
</evidence>
<dbReference type="AlphaFoldDB" id="A0A6J4LK70"/>
<accession>A0A6J4LK70</accession>
<proteinExistence type="predicted"/>
<protein>
    <submittedName>
        <fullName evidence="2">Mobile element protein</fullName>
    </submittedName>
</protein>
<dbReference type="EMBL" id="CADCTX010000613">
    <property type="protein sequence ID" value="CAA9333019.1"/>
    <property type="molecule type" value="Genomic_DNA"/>
</dbReference>
<feature type="compositionally biased region" description="Basic and acidic residues" evidence="1">
    <location>
        <begin position="32"/>
        <end position="49"/>
    </location>
</feature>